<keyword evidence="3" id="KW-1185">Reference proteome</keyword>
<dbReference type="InterPro" id="IPR032675">
    <property type="entry name" value="LRR_dom_sf"/>
</dbReference>
<evidence type="ECO:0000313" key="2">
    <source>
        <dbReference type="EMBL" id="KAF9492552.1"/>
    </source>
</evidence>
<feature type="domain" description="F-box" evidence="1">
    <location>
        <begin position="23"/>
        <end position="48"/>
    </location>
</feature>
<dbReference type="Pfam" id="PF12937">
    <property type="entry name" value="F-box-like"/>
    <property type="match status" value="1"/>
</dbReference>
<proteinExistence type="predicted"/>
<accession>A0A9P5ZQE0</accession>
<sequence>MKKPIRVFAKKATNNVRYGKLQWTRVARVCRKWRTIALNSPSLWARLHHLSERSLQEVAKRNPNAPLDIDCSVEELKVIIRVFGGDALGLFRRIRRLTLMAEVLVIDNTILSHPLPVLQSLILSGPCNVPDSFFDVQIPSLKSVSLQLKQIPLDGHLFSNLDQLTLFGNWVFVRKSQEPFVAGDFLSLLQRQPHLRALTFTFPTNASACAAPLESKTVELPLLKEFFIAGSQCGQGSWFQILRYVDCPRLESFSSSFITDTPLSPSSHDRFPPLGAIHDFFIAHGTYLAKQRLVITPILMQLYDSFDTTQPHWSLRPRLSIEVNGESRDAVEWGPFLQSIADHSIAVTRLDCCNLDCQVPSSICDTIQVLRLSGQSSLPVFLRALENYGSLPSLELIYLDGLSFAPRVKTIPAIERWYLARCKAGGPKVVFNFTLCGIGESNVKALEKSKCEVRWDRLDRSTLPWMLRS</sequence>
<dbReference type="Gene3D" id="3.80.10.10">
    <property type="entry name" value="Ribonuclease Inhibitor"/>
    <property type="match status" value="1"/>
</dbReference>
<organism evidence="2 3">
    <name type="scientific">Pleurotus eryngii</name>
    <name type="common">Boletus of the steppes</name>
    <dbReference type="NCBI Taxonomy" id="5323"/>
    <lineage>
        <taxon>Eukaryota</taxon>
        <taxon>Fungi</taxon>
        <taxon>Dikarya</taxon>
        <taxon>Basidiomycota</taxon>
        <taxon>Agaricomycotina</taxon>
        <taxon>Agaricomycetes</taxon>
        <taxon>Agaricomycetidae</taxon>
        <taxon>Agaricales</taxon>
        <taxon>Pleurotineae</taxon>
        <taxon>Pleurotaceae</taxon>
        <taxon>Pleurotus</taxon>
    </lineage>
</organism>
<evidence type="ECO:0000313" key="3">
    <source>
        <dbReference type="Proteomes" id="UP000807025"/>
    </source>
</evidence>
<gene>
    <name evidence="2" type="ORF">BDN71DRAFT_1497444</name>
</gene>
<dbReference type="Proteomes" id="UP000807025">
    <property type="component" value="Unassembled WGS sequence"/>
</dbReference>
<name>A0A9P5ZQE0_PLEER</name>
<dbReference type="EMBL" id="MU154599">
    <property type="protein sequence ID" value="KAF9492552.1"/>
    <property type="molecule type" value="Genomic_DNA"/>
</dbReference>
<evidence type="ECO:0000259" key="1">
    <source>
        <dbReference type="Pfam" id="PF12937"/>
    </source>
</evidence>
<dbReference type="AlphaFoldDB" id="A0A9P5ZQE0"/>
<dbReference type="OrthoDB" id="3365698at2759"/>
<reference evidence="2" key="1">
    <citation type="submission" date="2020-11" db="EMBL/GenBank/DDBJ databases">
        <authorList>
            <consortium name="DOE Joint Genome Institute"/>
            <person name="Ahrendt S."/>
            <person name="Riley R."/>
            <person name="Andreopoulos W."/>
            <person name="Labutti K."/>
            <person name="Pangilinan J."/>
            <person name="Ruiz-Duenas F.J."/>
            <person name="Barrasa J.M."/>
            <person name="Sanchez-Garcia M."/>
            <person name="Camarero S."/>
            <person name="Miyauchi S."/>
            <person name="Serrano A."/>
            <person name="Linde D."/>
            <person name="Babiker R."/>
            <person name="Drula E."/>
            <person name="Ayuso-Fernandez I."/>
            <person name="Pacheco R."/>
            <person name="Padilla G."/>
            <person name="Ferreira P."/>
            <person name="Barriuso J."/>
            <person name="Kellner H."/>
            <person name="Castanera R."/>
            <person name="Alfaro M."/>
            <person name="Ramirez L."/>
            <person name="Pisabarro A.G."/>
            <person name="Kuo A."/>
            <person name="Tritt A."/>
            <person name="Lipzen A."/>
            <person name="He G."/>
            <person name="Yan M."/>
            <person name="Ng V."/>
            <person name="Cullen D."/>
            <person name="Martin F."/>
            <person name="Rosso M.-N."/>
            <person name="Henrissat B."/>
            <person name="Hibbett D."/>
            <person name="Martinez A.T."/>
            <person name="Grigoriev I.V."/>
        </authorList>
    </citation>
    <scope>NUCLEOTIDE SEQUENCE</scope>
    <source>
        <strain evidence="2">ATCC 90797</strain>
    </source>
</reference>
<dbReference type="InterPro" id="IPR001810">
    <property type="entry name" value="F-box_dom"/>
</dbReference>
<comment type="caution">
    <text evidence="2">The sequence shown here is derived from an EMBL/GenBank/DDBJ whole genome shotgun (WGS) entry which is preliminary data.</text>
</comment>
<protein>
    <recommendedName>
        <fullName evidence="1">F-box domain-containing protein</fullName>
    </recommendedName>
</protein>